<dbReference type="SUPFAM" id="SSF53474">
    <property type="entry name" value="alpha/beta-Hydrolases"/>
    <property type="match status" value="1"/>
</dbReference>
<evidence type="ECO:0000259" key="1">
    <source>
        <dbReference type="Pfam" id="PF12697"/>
    </source>
</evidence>
<dbReference type="Pfam" id="PF12697">
    <property type="entry name" value="Abhydrolase_6"/>
    <property type="match status" value="1"/>
</dbReference>
<dbReference type="InterPro" id="IPR000073">
    <property type="entry name" value="AB_hydrolase_1"/>
</dbReference>
<dbReference type="GO" id="GO:0003824">
    <property type="term" value="F:catalytic activity"/>
    <property type="evidence" value="ECO:0007669"/>
    <property type="project" value="UniProtKB-ARBA"/>
</dbReference>
<evidence type="ECO:0000313" key="3">
    <source>
        <dbReference type="Proteomes" id="UP000629619"/>
    </source>
</evidence>
<feature type="domain" description="AB hydrolase-1" evidence="1">
    <location>
        <begin position="34"/>
        <end position="194"/>
    </location>
</feature>
<gene>
    <name evidence="2" type="ORF">Asi03nite_44920</name>
</gene>
<keyword evidence="3" id="KW-1185">Reference proteome</keyword>
<dbReference type="InterPro" id="IPR029058">
    <property type="entry name" value="AB_hydrolase_fold"/>
</dbReference>
<organism evidence="2 3">
    <name type="scientific">Actinoplanes siamensis</name>
    <dbReference type="NCBI Taxonomy" id="1223317"/>
    <lineage>
        <taxon>Bacteria</taxon>
        <taxon>Bacillati</taxon>
        <taxon>Actinomycetota</taxon>
        <taxon>Actinomycetes</taxon>
        <taxon>Micromonosporales</taxon>
        <taxon>Micromonosporaceae</taxon>
        <taxon>Actinoplanes</taxon>
    </lineage>
</organism>
<comment type="caution">
    <text evidence="2">The sequence shown here is derived from an EMBL/GenBank/DDBJ whole genome shotgun (WGS) entry which is preliminary data.</text>
</comment>
<sequence>MKEQILPPVRTSHVWQGARGRWCYDMWGRNGRPVVLLPAVLFDRTIWWPLAAELRPYAAVIAVDLPGHGGNGGPRPRHTTPGDLIDDLAGLIYHLGIRRAPVIVGHASTAGVATLFTTRYATHAVIIVDADGLSAPVATCPEQYLAALRLDDIPADFRPLAQPNDDPELFTAYQSCLSLPAAPAPGAVTAALAVHSGPAPVCSGAAGRCWQHRAYDRPGRFAQLSEVHRLASDIRALL</sequence>
<protein>
    <recommendedName>
        <fullName evidence="1">AB hydrolase-1 domain-containing protein</fullName>
    </recommendedName>
</protein>
<proteinExistence type="predicted"/>
<name>A0A919TLY4_9ACTN</name>
<dbReference type="AlphaFoldDB" id="A0A919TLY4"/>
<evidence type="ECO:0000313" key="2">
    <source>
        <dbReference type="EMBL" id="GIF06954.1"/>
    </source>
</evidence>
<dbReference type="Proteomes" id="UP000629619">
    <property type="component" value="Unassembled WGS sequence"/>
</dbReference>
<reference evidence="2" key="1">
    <citation type="submission" date="2021-01" db="EMBL/GenBank/DDBJ databases">
        <title>Whole genome shotgun sequence of Actinoplanes siamensis NBRC 109076.</title>
        <authorList>
            <person name="Komaki H."/>
            <person name="Tamura T."/>
        </authorList>
    </citation>
    <scope>NUCLEOTIDE SEQUENCE</scope>
    <source>
        <strain evidence="2">NBRC 109076</strain>
    </source>
</reference>
<dbReference type="EMBL" id="BOMW01000043">
    <property type="protein sequence ID" value="GIF06954.1"/>
    <property type="molecule type" value="Genomic_DNA"/>
</dbReference>
<dbReference type="RefSeq" id="WP_203682373.1">
    <property type="nucleotide sequence ID" value="NZ_BOMW01000043.1"/>
</dbReference>
<dbReference type="Gene3D" id="3.40.50.1820">
    <property type="entry name" value="alpha/beta hydrolase"/>
    <property type="match status" value="1"/>
</dbReference>
<accession>A0A919TLY4</accession>